<dbReference type="InterPro" id="IPR002933">
    <property type="entry name" value="Peptidase_M20"/>
</dbReference>
<name>A0ABT3J4T6_9RHOB</name>
<organism evidence="4 5">
    <name type="scientific">Defluviimonas salinarum</name>
    <dbReference type="NCBI Taxonomy" id="2992147"/>
    <lineage>
        <taxon>Bacteria</taxon>
        <taxon>Pseudomonadati</taxon>
        <taxon>Pseudomonadota</taxon>
        <taxon>Alphaproteobacteria</taxon>
        <taxon>Rhodobacterales</taxon>
        <taxon>Paracoccaceae</taxon>
        <taxon>Albidovulum</taxon>
    </lineage>
</organism>
<dbReference type="InterPro" id="IPR017439">
    <property type="entry name" value="Amidohydrolase"/>
</dbReference>
<sequence length="467" mass="50142">MRPSEARRLAALAAFCVASTSTVTSAQSSSAGAALVPEINQIVEADAARLQDIFKDIHQHAELGFRETRTAGIVAAELEALGFEVKTGIGITGVVGVMANGEGPTFAFRTDMDANAVQEATGLPYASTQRVTNLSGVETYVAHMCGHDPHTTWLIGLAKTMPELRGRWSGTLVLIAQPAEEPVKGAKAMRDDGLYETHAVPKPDYFLTFHTAPFSTGMVALTSGRKNTGTDHIAVTFHGSGGHGSSPHHATDPVIMDGMAIVQYQTIVSRMADPTETSVLTVGSVQAGVDNNVIPTEAELKLKLHYTTPELREVMVSGIERISNNIALSYGIEDEAMMPTIFEKGYAPVIFNDAEWMDHIRQVLTEAKAVDETVNERRVVEGVAIDDLQVPGSDDDFLLFEGLEDVKGDYIGVGTAAPEVFAKAHAEGKEFPFFVHEPNYVVDLDAIPWGTRLAAVIALDVLGKPTE</sequence>
<evidence type="ECO:0000313" key="5">
    <source>
        <dbReference type="Proteomes" id="UP001207582"/>
    </source>
</evidence>
<evidence type="ECO:0000313" key="4">
    <source>
        <dbReference type="EMBL" id="MCW3782685.1"/>
    </source>
</evidence>
<accession>A0ABT3J4T6</accession>
<dbReference type="Gene3D" id="3.40.630.10">
    <property type="entry name" value="Zn peptidases"/>
    <property type="match status" value="1"/>
</dbReference>
<evidence type="ECO:0000256" key="1">
    <source>
        <dbReference type="ARBA" id="ARBA00022801"/>
    </source>
</evidence>
<feature type="domain" description="Peptidase M20 dimerisation" evidence="3">
    <location>
        <begin position="232"/>
        <end position="328"/>
    </location>
</feature>
<keyword evidence="5" id="KW-1185">Reference proteome</keyword>
<dbReference type="SUPFAM" id="SSF55031">
    <property type="entry name" value="Bacterial exopeptidase dimerisation domain"/>
    <property type="match status" value="1"/>
</dbReference>
<feature type="chain" id="PRO_5046663860" evidence="2">
    <location>
        <begin position="27"/>
        <end position="467"/>
    </location>
</feature>
<proteinExistence type="predicted"/>
<dbReference type="PANTHER" id="PTHR11014:SF63">
    <property type="entry name" value="METALLOPEPTIDASE, PUTATIVE (AFU_ORTHOLOGUE AFUA_6G09600)-RELATED"/>
    <property type="match status" value="1"/>
</dbReference>
<dbReference type="NCBIfam" id="TIGR01891">
    <property type="entry name" value="amidohydrolases"/>
    <property type="match status" value="1"/>
</dbReference>
<reference evidence="4 5" key="1">
    <citation type="submission" date="2022-10" db="EMBL/GenBank/DDBJ databases">
        <title>Defluviimonas sp. CAU 1641 isolated from mud.</title>
        <authorList>
            <person name="Kim W."/>
        </authorList>
    </citation>
    <scope>NUCLEOTIDE SEQUENCE [LARGE SCALE GENOMIC DNA]</scope>
    <source>
        <strain evidence="4 5">CAU 1641</strain>
    </source>
</reference>
<dbReference type="InterPro" id="IPR036264">
    <property type="entry name" value="Bact_exopeptidase_dim_dom"/>
</dbReference>
<dbReference type="InterPro" id="IPR011650">
    <property type="entry name" value="Peptidase_M20_dimer"/>
</dbReference>
<keyword evidence="2" id="KW-0732">Signal</keyword>
<dbReference type="SUPFAM" id="SSF53187">
    <property type="entry name" value="Zn-dependent exopeptidases"/>
    <property type="match status" value="1"/>
</dbReference>
<protein>
    <submittedName>
        <fullName evidence="4">Amidohydrolase</fullName>
    </submittedName>
</protein>
<dbReference type="RefSeq" id="WP_264772391.1">
    <property type="nucleotide sequence ID" value="NZ_JAPDOG010000012.1"/>
</dbReference>
<dbReference type="Pfam" id="PF07687">
    <property type="entry name" value="M20_dimer"/>
    <property type="match status" value="1"/>
</dbReference>
<dbReference type="PIRSF" id="PIRSF005962">
    <property type="entry name" value="Pept_M20D_amidohydro"/>
    <property type="match status" value="1"/>
</dbReference>
<gene>
    <name evidence="4" type="ORF">OM960_13940</name>
</gene>
<dbReference type="Proteomes" id="UP001207582">
    <property type="component" value="Unassembled WGS sequence"/>
</dbReference>
<dbReference type="EMBL" id="JAPDOG010000012">
    <property type="protein sequence ID" value="MCW3782685.1"/>
    <property type="molecule type" value="Genomic_DNA"/>
</dbReference>
<evidence type="ECO:0000259" key="3">
    <source>
        <dbReference type="Pfam" id="PF07687"/>
    </source>
</evidence>
<comment type="caution">
    <text evidence="4">The sequence shown here is derived from an EMBL/GenBank/DDBJ whole genome shotgun (WGS) entry which is preliminary data.</text>
</comment>
<dbReference type="Gene3D" id="3.30.70.360">
    <property type="match status" value="1"/>
</dbReference>
<feature type="signal peptide" evidence="2">
    <location>
        <begin position="1"/>
        <end position="26"/>
    </location>
</feature>
<keyword evidence="1" id="KW-0378">Hydrolase</keyword>
<evidence type="ECO:0000256" key="2">
    <source>
        <dbReference type="SAM" id="SignalP"/>
    </source>
</evidence>
<dbReference type="PANTHER" id="PTHR11014">
    <property type="entry name" value="PEPTIDASE M20 FAMILY MEMBER"/>
    <property type="match status" value="1"/>
</dbReference>
<dbReference type="Pfam" id="PF01546">
    <property type="entry name" value="Peptidase_M20"/>
    <property type="match status" value="1"/>
</dbReference>